<name>A0AA85KDX0_TRIRE</name>
<organism evidence="14 15">
    <name type="scientific">Trichobilharzia regenti</name>
    <name type="common">Nasal bird schistosome</name>
    <dbReference type="NCBI Taxonomy" id="157069"/>
    <lineage>
        <taxon>Eukaryota</taxon>
        <taxon>Metazoa</taxon>
        <taxon>Spiralia</taxon>
        <taxon>Lophotrochozoa</taxon>
        <taxon>Platyhelminthes</taxon>
        <taxon>Trematoda</taxon>
        <taxon>Digenea</taxon>
        <taxon>Strigeidida</taxon>
        <taxon>Schistosomatoidea</taxon>
        <taxon>Schistosomatidae</taxon>
        <taxon>Trichobilharzia</taxon>
    </lineage>
</organism>
<evidence type="ECO:0000256" key="8">
    <source>
        <dbReference type="ARBA" id="ARBA00023136"/>
    </source>
</evidence>
<evidence type="ECO:0000256" key="6">
    <source>
        <dbReference type="ARBA" id="ARBA00022824"/>
    </source>
</evidence>
<dbReference type="PANTHER" id="PTHR10408:SF7">
    <property type="entry name" value="DIACYLGLYCEROL O-ACYLTRANSFERASE 1"/>
    <property type="match status" value="1"/>
</dbReference>
<dbReference type="PANTHER" id="PTHR10408">
    <property type="entry name" value="STEROL O-ACYLTRANSFERASE"/>
    <property type="match status" value="1"/>
</dbReference>
<feature type="transmembrane region" description="Helical" evidence="13">
    <location>
        <begin position="589"/>
        <end position="609"/>
    </location>
</feature>
<evidence type="ECO:0000256" key="1">
    <source>
        <dbReference type="ARBA" id="ARBA00004477"/>
    </source>
</evidence>
<evidence type="ECO:0000256" key="9">
    <source>
        <dbReference type="ARBA" id="ARBA00023315"/>
    </source>
</evidence>
<evidence type="ECO:0000313" key="15">
    <source>
        <dbReference type="WBParaSite" id="TREG1_8210.3"/>
    </source>
</evidence>
<feature type="active site" evidence="11">
    <location>
        <position position="603"/>
    </location>
</feature>
<dbReference type="AlphaFoldDB" id="A0AA85KDX0"/>
<feature type="transmembrane region" description="Helical" evidence="13">
    <location>
        <begin position="615"/>
        <end position="633"/>
    </location>
</feature>
<feature type="transmembrane region" description="Helical" evidence="13">
    <location>
        <begin position="115"/>
        <end position="133"/>
    </location>
</feature>
<comment type="subcellular location">
    <subcellularLocation>
        <location evidence="1 10">Endoplasmic reticulum membrane</location>
        <topology evidence="1 10">Multi-pass membrane protein</topology>
    </subcellularLocation>
</comment>
<reference evidence="14" key="1">
    <citation type="submission" date="2022-06" db="EMBL/GenBank/DDBJ databases">
        <authorList>
            <person name="Berger JAMES D."/>
            <person name="Berger JAMES D."/>
        </authorList>
    </citation>
    <scope>NUCLEOTIDE SEQUENCE [LARGE SCALE GENOMIC DNA]</scope>
</reference>
<evidence type="ECO:0000256" key="3">
    <source>
        <dbReference type="ARBA" id="ARBA00009010"/>
    </source>
</evidence>
<dbReference type="GO" id="GO:0019432">
    <property type="term" value="P:triglyceride biosynthetic process"/>
    <property type="evidence" value="ECO:0007669"/>
    <property type="project" value="TreeGrafter"/>
</dbReference>
<dbReference type="Pfam" id="PF03062">
    <property type="entry name" value="MBOAT"/>
    <property type="match status" value="1"/>
</dbReference>
<keyword evidence="14" id="KW-1185">Reference proteome</keyword>
<dbReference type="Proteomes" id="UP000050795">
    <property type="component" value="Unassembled WGS sequence"/>
</dbReference>
<dbReference type="PIRSF" id="PIRSF000439">
    <property type="entry name" value="Oat_ACAT_DAG_ARE"/>
    <property type="match status" value="1"/>
</dbReference>
<evidence type="ECO:0000256" key="2">
    <source>
        <dbReference type="ARBA" id="ARBA00005189"/>
    </source>
</evidence>
<evidence type="ECO:0000256" key="4">
    <source>
        <dbReference type="ARBA" id="ARBA00022679"/>
    </source>
</evidence>
<sequence>MTIQGRPRSNRALSTSSIPAFELFRKLHFELSDDRPIHRPVQSLFSTSSGFNNFRGLLNLAGFLLLISTSRMALENILKYGIIMDPFSWIRFLLQAQQKCAVIGLLGCFFIRNPLLLTLAGTNVFIIFAWLLERAIVRGLVGGKFAMALIWWNLLCLLAFPTIMILSIDFNPLFSAPVLGVYTIVLLKLYSYADVNRWCRQSTGNNEHEIDIALKNLGKPDFTKDDTFFNTNTITATSRSNHISSFATTVSSSKVKLSETLTTSIHSDNVETISQTVTGTSNSEDESTVEDQPVKRKCSPVLEDLSVSTQTEDAFIENDSSNEIKHDFKSVELQNEYTSESAEQFVVNRKIKTANFPADSNVSTKLKSSEYLNNLEAKHKSRVRKLRPSRFSVCEVPDNGNINTDPVELEVNTLVHDETCIKFSRSLYVTYPNNLTLTDIYYFMFAPTLCYELNFPRTLTIRKPFLFKRVFELIFIPQLILCMIQQWILPTLSNSFTPFAESRFSLIVERCLKLAIPNHLIWLMFFYLFFHSLLNVIGEILYFGDRFFYSDWWNAESIPAFWSKWNIPVHRFARRHIYIPLLKMGLSRFHASLVVFFVSAFFHEILVSVPLKMPRFWAFLGMLGQVPYAYIVSRLFSNGGQAGNLAVWLALIIGQPMAILAYFHDYFITHYNVSSL</sequence>
<dbReference type="InterPro" id="IPR014371">
    <property type="entry name" value="Oat_ACAT_DAG_ARE"/>
</dbReference>
<dbReference type="WBParaSite" id="TREG1_8210.3">
    <property type="protein sequence ID" value="TREG1_8210.3"/>
    <property type="gene ID" value="TREG1_8210"/>
</dbReference>
<feature type="transmembrane region" description="Helical" evidence="13">
    <location>
        <begin position="645"/>
        <end position="663"/>
    </location>
</feature>
<dbReference type="InterPro" id="IPR004299">
    <property type="entry name" value="MBOAT_fam"/>
</dbReference>
<accession>A0AA85KDX0</accession>
<evidence type="ECO:0000256" key="13">
    <source>
        <dbReference type="SAM" id="Phobius"/>
    </source>
</evidence>
<comment type="similarity">
    <text evidence="3 10">Belongs to the membrane-bound acyltransferase family. Sterol o-acyltransferase subfamily.</text>
</comment>
<keyword evidence="5 13" id="KW-0812">Transmembrane</keyword>
<keyword evidence="4 10" id="KW-0808">Transferase</keyword>
<evidence type="ECO:0000256" key="10">
    <source>
        <dbReference type="PIRNR" id="PIRNR000439"/>
    </source>
</evidence>
<feature type="transmembrane region" description="Helical" evidence="13">
    <location>
        <begin position="520"/>
        <end position="543"/>
    </location>
</feature>
<evidence type="ECO:0000256" key="7">
    <source>
        <dbReference type="ARBA" id="ARBA00022989"/>
    </source>
</evidence>
<keyword evidence="8 10" id="KW-0472">Membrane</keyword>
<evidence type="ECO:0000256" key="11">
    <source>
        <dbReference type="PIRSR" id="PIRSR000439-1"/>
    </source>
</evidence>
<evidence type="ECO:0000313" key="14">
    <source>
        <dbReference type="Proteomes" id="UP000050795"/>
    </source>
</evidence>
<keyword evidence="9 10" id="KW-0012">Acyltransferase</keyword>
<feature type="transmembrane region" description="Helical" evidence="13">
    <location>
        <begin position="145"/>
        <end position="168"/>
    </location>
</feature>
<proteinExistence type="inferred from homology"/>
<reference evidence="15" key="2">
    <citation type="submission" date="2023-11" db="UniProtKB">
        <authorList>
            <consortium name="WormBaseParasite"/>
        </authorList>
    </citation>
    <scope>IDENTIFICATION</scope>
</reference>
<feature type="transmembrane region" description="Helical" evidence="13">
    <location>
        <begin position="470"/>
        <end position="489"/>
    </location>
</feature>
<comment type="pathway">
    <text evidence="2">Lipid metabolism.</text>
</comment>
<feature type="transmembrane region" description="Helical" evidence="13">
    <location>
        <begin position="174"/>
        <end position="193"/>
    </location>
</feature>
<evidence type="ECO:0000256" key="12">
    <source>
        <dbReference type="SAM" id="MobiDB-lite"/>
    </source>
</evidence>
<dbReference type="GO" id="GO:0005789">
    <property type="term" value="C:endoplasmic reticulum membrane"/>
    <property type="evidence" value="ECO:0007669"/>
    <property type="project" value="UniProtKB-SubCell"/>
</dbReference>
<protein>
    <recommendedName>
        <fullName evidence="10">O-acyltransferase</fullName>
    </recommendedName>
</protein>
<evidence type="ECO:0000256" key="5">
    <source>
        <dbReference type="ARBA" id="ARBA00022692"/>
    </source>
</evidence>
<dbReference type="GO" id="GO:0004144">
    <property type="term" value="F:diacylglycerol O-acyltransferase activity"/>
    <property type="evidence" value="ECO:0007669"/>
    <property type="project" value="TreeGrafter"/>
</dbReference>
<keyword evidence="6 10" id="KW-0256">Endoplasmic reticulum</keyword>
<feature type="region of interest" description="Disordered" evidence="12">
    <location>
        <begin position="275"/>
        <end position="294"/>
    </location>
</feature>
<keyword evidence="7 13" id="KW-1133">Transmembrane helix</keyword>